<dbReference type="PANTHER" id="PTHR30097:SF15">
    <property type="entry name" value="CATION EFFLUX SYSTEM PROTEIN CUSB"/>
    <property type="match status" value="1"/>
</dbReference>
<dbReference type="NCBIfam" id="TIGR01730">
    <property type="entry name" value="RND_mfp"/>
    <property type="match status" value="1"/>
</dbReference>
<dbReference type="InterPro" id="IPR058792">
    <property type="entry name" value="Beta-barrel_RND_2"/>
</dbReference>
<dbReference type="GO" id="GO:0022857">
    <property type="term" value="F:transmembrane transporter activity"/>
    <property type="evidence" value="ECO:0007669"/>
    <property type="project" value="InterPro"/>
</dbReference>
<feature type="domain" description="CusB-like beta-barrel" evidence="5">
    <location>
        <begin position="241"/>
        <end position="300"/>
    </location>
</feature>
<dbReference type="Gene3D" id="2.40.420.20">
    <property type="match status" value="1"/>
</dbReference>
<dbReference type="FunFam" id="2.40.30.170:FF:000010">
    <property type="entry name" value="Efflux RND transporter periplasmic adaptor subunit"/>
    <property type="match status" value="1"/>
</dbReference>
<dbReference type="InterPro" id="IPR058790">
    <property type="entry name" value="BSH_CusB"/>
</dbReference>
<dbReference type="PANTHER" id="PTHR30097">
    <property type="entry name" value="CATION EFFLUX SYSTEM PROTEIN CUSB"/>
    <property type="match status" value="1"/>
</dbReference>
<evidence type="ECO:0000256" key="1">
    <source>
        <dbReference type="ARBA" id="ARBA00009477"/>
    </source>
</evidence>
<proteinExistence type="inferred from homology"/>
<comment type="similarity">
    <text evidence="1">Belongs to the membrane fusion protein (MFP) (TC 8.A.1) family.</text>
</comment>
<evidence type="ECO:0000259" key="6">
    <source>
        <dbReference type="Pfam" id="PF25975"/>
    </source>
</evidence>
<dbReference type="AlphaFoldDB" id="A0A7W7YHT6"/>
<dbReference type="GO" id="GO:0046914">
    <property type="term" value="F:transition metal ion binding"/>
    <property type="evidence" value="ECO:0007669"/>
    <property type="project" value="TreeGrafter"/>
</dbReference>
<keyword evidence="2" id="KW-0813">Transport</keyword>
<dbReference type="Pfam" id="PF25954">
    <property type="entry name" value="Beta-barrel_RND_2"/>
    <property type="match status" value="1"/>
</dbReference>
<dbReference type="SUPFAM" id="SSF111369">
    <property type="entry name" value="HlyD-like secretion proteins"/>
    <property type="match status" value="1"/>
</dbReference>
<feature type="domain" description="CzcB-like C-terminal circularly permuted SH3-like" evidence="6">
    <location>
        <begin position="326"/>
        <end position="382"/>
    </location>
</feature>
<dbReference type="Pfam" id="PF25919">
    <property type="entry name" value="BSH_CusB"/>
    <property type="match status" value="1"/>
</dbReference>
<dbReference type="InterPro" id="IPR006143">
    <property type="entry name" value="RND_pump_MFP"/>
</dbReference>
<dbReference type="Gene3D" id="2.40.30.170">
    <property type="match status" value="1"/>
</dbReference>
<dbReference type="GO" id="GO:0015679">
    <property type="term" value="P:plasma membrane copper ion transport"/>
    <property type="evidence" value="ECO:0007669"/>
    <property type="project" value="TreeGrafter"/>
</dbReference>
<dbReference type="GO" id="GO:0060003">
    <property type="term" value="P:copper ion export"/>
    <property type="evidence" value="ECO:0007669"/>
    <property type="project" value="TreeGrafter"/>
</dbReference>
<sequence>MKNLITLLFIIAALAGGWFLRDKFGGTPITAAPSSSERKVLFYQSAMHPWIKSDKPGRCTICGMELTPVYEGEKGFDASGGDVVPLTQNQIQVLHVQTVEAKKQLLTKSLPVSGIINDDQRRHRILSAYVDGRIDRLFANHHGVEVVAGEPLALLYSPTLLQAEREYRQLTGELKKNTALRLRQLGLTEKQIVALDSKPADALNSEILAPLTGTVVEHEVFEGQYVTMGQKLFAIADFSVMWFLFNAYEQDMPWIKVGQKVQITTPSVPGKVFTGEITFIDPNFDETTRSTQVRVELPNPIVEGRRELLHRLYAEGTVKVDLPEVLTVPKSTVIQTGPEAVVYVDQGGGAYARSVVKIGRRGDTLLEVLSGIKAGDKIVTNGNLLIDGQAEMNRSFASPMEPMAPATSIAELTAPQSKAISSFIKVADAMAATLSNDDLAAFNKASEAAMVQTGDLITALSTNPEWKPKLDALDKARHFHGFADIKQARIAFHTFTVATTALLEPLRMAKGAPEFKVWECFMVDQIVPKVPAKGRWIQLSTRAGHSPFFGSDMLECVKEIKPGEVLP</sequence>
<keyword evidence="8" id="KW-1185">Reference proteome</keyword>
<feature type="domain" description="Heavy metal binding" evidence="3">
    <location>
        <begin position="42"/>
        <end position="69"/>
    </location>
</feature>
<dbReference type="Pfam" id="PF19335">
    <property type="entry name" value="HMBD"/>
    <property type="match status" value="1"/>
</dbReference>
<dbReference type="InterPro" id="IPR051909">
    <property type="entry name" value="MFP_Cation_Efflux"/>
</dbReference>
<comment type="caution">
    <text evidence="7">The sequence shown here is derived from an EMBL/GenBank/DDBJ whole genome shotgun (WGS) entry which is preliminary data.</text>
</comment>
<evidence type="ECO:0000259" key="4">
    <source>
        <dbReference type="Pfam" id="PF25919"/>
    </source>
</evidence>
<dbReference type="GO" id="GO:0016020">
    <property type="term" value="C:membrane"/>
    <property type="evidence" value="ECO:0007669"/>
    <property type="project" value="InterPro"/>
</dbReference>
<dbReference type="InterPro" id="IPR045800">
    <property type="entry name" value="HMBD"/>
</dbReference>
<evidence type="ECO:0000259" key="3">
    <source>
        <dbReference type="Pfam" id="PF19335"/>
    </source>
</evidence>
<accession>A0A7W7YHT6</accession>
<evidence type="ECO:0000256" key="2">
    <source>
        <dbReference type="ARBA" id="ARBA00022448"/>
    </source>
</evidence>
<dbReference type="InterPro" id="IPR058649">
    <property type="entry name" value="CzcB_C"/>
</dbReference>
<organism evidence="7 8">
    <name type="scientific">Prosthecobacter dejongeii</name>
    <dbReference type="NCBI Taxonomy" id="48465"/>
    <lineage>
        <taxon>Bacteria</taxon>
        <taxon>Pseudomonadati</taxon>
        <taxon>Verrucomicrobiota</taxon>
        <taxon>Verrucomicrobiia</taxon>
        <taxon>Verrucomicrobiales</taxon>
        <taxon>Verrucomicrobiaceae</taxon>
        <taxon>Prosthecobacter</taxon>
    </lineage>
</organism>
<feature type="domain" description="CusB-like barrel-sandwich hybrid" evidence="4">
    <location>
        <begin position="125"/>
        <end position="236"/>
    </location>
</feature>
<dbReference type="RefSeq" id="WP_184205201.1">
    <property type="nucleotide sequence ID" value="NZ_JACHIF010000001.1"/>
</dbReference>
<dbReference type="GO" id="GO:0030288">
    <property type="term" value="C:outer membrane-bounded periplasmic space"/>
    <property type="evidence" value="ECO:0007669"/>
    <property type="project" value="TreeGrafter"/>
</dbReference>
<protein>
    <submittedName>
        <fullName evidence="7">Cu(I)/Ag(I) efflux system membrane fusion protein</fullName>
    </submittedName>
</protein>
<dbReference type="Pfam" id="PF25975">
    <property type="entry name" value="CzcB_C"/>
    <property type="match status" value="1"/>
</dbReference>
<gene>
    <name evidence="7" type="ORF">HNQ64_000601</name>
</gene>
<dbReference type="EMBL" id="JACHIF010000001">
    <property type="protein sequence ID" value="MBB5036367.1"/>
    <property type="molecule type" value="Genomic_DNA"/>
</dbReference>
<evidence type="ECO:0000313" key="8">
    <source>
        <dbReference type="Proteomes" id="UP000534294"/>
    </source>
</evidence>
<evidence type="ECO:0000259" key="5">
    <source>
        <dbReference type="Pfam" id="PF25954"/>
    </source>
</evidence>
<evidence type="ECO:0000313" key="7">
    <source>
        <dbReference type="EMBL" id="MBB5036367.1"/>
    </source>
</evidence>
<reference evidence="7 8" key="1">
    <citation type="submission" date="2020-08" db="EMBL/GenBank/DDBJ databases">
        <title>Genomic Encyclopedia of Type Strains, Phase IV (KMG-IV): sequencing the most valuable type-strain genomes for metagenomic binning, comparative biology and taxonomic classification.</title>
        <authorList>
            <person name="Goeker M."/>
        </authorList>
    </citation>
    <scope>NUCLEOTIDE SEQUENCE [LARGE SCALE GENOMIC DNA]</scope>
    <source>
        <strain evidence="7 8">DSM 12251</strain>
    </source>
</reference>
<dbReference type="Proteomes" id="UP000534294">
    <property type="component" value="Unassembled WGS sequence"/>
</dbReference>
<name>A0A7W7YHT6_9BACT</name>